<evidence type="ECO:0000313" key="1">
    <source>
        <dbReference type="EMBL" id="RXH87624.1"/>
    </source>
</evidence>
<evidence type="ECO:0000313" key="2">
    <source>
        <dbReference type="Proteomes" id="UP000290289"/>
    </source>
</evidence>
<dbReference type="InterPro" id="IPR013992">
    <property type="entry name" value="Adenylate_cyclase-assoc_CAP_N"/>
</dbReference>
<dbReference type="EMBL" id="RDQH01000336">
    <property type="protein sequence ID" value="RXH87624.1"/>
    <property type="molecule type" value="Genomic_DNA"/>
</dbReference>
<sequence>MAVGGRSDRVENRVRLLVAIGAGAALEPVDVAAGVEHHVERLRRSPEADSGEVLVAALANARDDRGGKSVEERVRLRFVAMEEKLIQRLESAVSHLEVLSLSGGGGSATARGFQDVPLDPSIVAYEDLIGQYLGRVSAAAEKNWGGGGGGGCWASPRFSSKLFLLRRTCFQVKQDFLPG</sequence>
<protein>
    <submittedName>
        <fullName evidence="1">Uncharacterized protein</fullName>
    </submittedName>
</protein>
<keyword evidence="2" id="KW-1185">Reference proteome</keyword>
<accession>A0A498IZU6</accession>
<name>A0A498IZU6_MALDO</name>
<dbReference type="GO" id="GO:0007010">
    <property type="term" value="P:cytoskeleton organization"/>
    <property type="evidence" value="ECO:0007669"/>
    <property type="project" value="InterPro"/>
</dbReference>
<dbReference type="Pfam" id="PF01213">
    <property type="entry name" value="CAP_N-CM"/>
    <property type="match status" value="1"/>
</dbReference>
<proteinExistence type="predicted"/>
<organism evidence="1 2">
    <name type="scientific">Malus domestica</name>
    <name type="common">Apple</name>
    <name type="synonym">Pyrus malus</name>
    <dbReference type="NCBI Taxonomy" id="3750"/>
    <lineage>
        <taxon>Eukaryota</taxon>
        <taxon>Viridiplantae</taxon>
        <taxon>Streptophyta</taxon>
        <taxon>Embryophyta</taxon>
        <taxon>Tracheophyta</taxon>
        <taxon>Spermatophyta</taxon>
        <taxon>Magnoliopsida</taxon>
        <taxon>eudicotyledons</taxon>
        <taxon>Gunneridae</taxon>
        <taxon>Pentapetalae</taxon>
        <taxon>rosids</taxon>
        <taxon>fabids</taxon>
        <taxon>Rosales</taxon>
        <taxon>Rosaceae</taxon>
        <taxon>Amygdaloideae</taxon>
        <taxon>Maleae</taxon>
        <taxon>Malus</taxon>
    </lineage>
</organism>
<dbReference type="Proteomes" id="UP000290289">
    <property type="component" value="Chromosome 10"/>
</dbReference>
<gene>
    <name evidence="1" type="ORF">DVH24_034524</name>
</gene>
<dbReference type="AlphaFoldDB" id="A0A498IZU6"/>
<dbReference type="STRING" id="3750.A0A498IZU6"/>
<dbReference type="GO" id="GO:0003779">
    <property type="term" value="F:actin binding"/>
    <property type="evidence" value="ECO:0007669"/>
    <property type="project" value="InterPro"/>
</dbReference>
<reference evidence="1 2" key="1">
    <citation type="submission" date="2018-10" db="EMBL/GenBank/DDBJ databases">
        <title>A high-quality apple genome assembly.</title>
        <authorList>
            <person name="Hu J."/>
        </authorList>
    </citation>
    <scope>NUCLEOTIDE SEQUENCE [LARGE SCALE GENOMIC DNA]</scope>
    <source>
        <strain evidence="2">cv. HFTH1</strain>
        <tissue evidence="1">Young leaf</tissue>
    </source>
</reference>
<comment type="caution">
    <text evidence="1">The sequence shown here is derived from an EMBL/GenBank/DDBJ whole genome shotgun (WGS) entry which is preliminary data.</text>
</comment>